<evidence type="ECO:0000313" key="1">
    <source>
        <dbReference type="EMBL" id="KAF2114545.1"/>
    </source>
</evidence>
<evidence type="ECO:0000313" key="2">
    <source>
        <dbReference type="Proteomes" id="UP000799770"/>
    </source>
</evidence>
<proteinExistence type="predicted"/>
<protein>
    <submittedName>
        <fullName evidence="1">Uncharacterized protein</fullName>
    </submittedName>
</protein>
<gene>
    <name evidence="1" type="ORF">BDV96DRAFT_600511</name>
</gene>
<dbReference type="AlphaFoldDB" id="A0A6A5Z5B6"/>
<organism evidence="1 2">
    <name type="scientific">Lophiotrema nucula</name>
    <dbReference type="NCBI Taxonomy" id="690887"/>
    <lineage>
        <taxon>Eukaryota</taxon>
        <taxon>Fungi</taxon>
        <taxon>Dikarya</taxon>
        <taxon>Ascomycota</taxon>
        <taxon>Pezizomycotina</taxon>
        <taxon>Dothideomycetes</taxon>
        <taxon>Pleosporomycetidae</taxon>
        <taxon>Pleosporales</taxon>
        <taxon>Lophiotremataceae</taxon>
        <taxon>Lophiotrema</taxon>
    </lineage>
</organism>
<dbReference type="EMBL" id="ML977325">
    <property type="protein sequence ID" value="KAF2114545.1"/>
    <property type="molecule type" value="Genomic_DNA"/>
</dbReference>
<keyword evidence="2" id="KW-1185">Reference proteome</keyword>
<dbReference type="Proteomes" id="UP000799770">
    <property type="component" value="Unassembled WGS sequence"/>
</dbReference>
<sequence length="112" mass="12135">MLMAIAGVGAIGALVTELVEVGTTTASTITTTKLHNRDDHLARLQEASSEHWNDNYAESTINTEISHEWLQYSTFSAYLTSFAAGSARAFSRSSHVITFAVLSIVDLVDRSS</sequence>
<name>A0A6A5Z5B6_9PLEO</name>
<accession>A0A6A5Z5B6</accession>
<reference evidence="1" key="1">
    <citation type="journal article" date="2020" name="Stud. Mycol.">
        <title>101 Dothideomycetes genomes: a test case for predicting lifestyles and emergence of pathogens.</title>
        <authorList>
            <person name="Haridas S."/>
            <person name="Albert R."/>
            <person name="Binder M."/>
            <person name="Bloem J."/>
            <person name="Labutti K."/>
            <person name="Salamov A."/>
            <person name="Andreopoulos B."/>
            <person name="Baker S."/>
            <person name="Barry K."/>
            <person name="Bills G."/>
            <person name="Bluhm B."/>
            <person name="Cannon C."/>
            <person name="Castanera R."/>
            <person name="Culley D."/>
            <person name="Daum C."/>
            <person name="Ezra D."/>
            <person name="Gonzalez J."/>
            <person name="Henrissat B."/>
            <person name="Kuo A."/>
            <person name="Liang C."/>
            <person name="Lipzen A."/>
            <person name="Lutzoni F."/>
            <person name="Magnuson J."/>
            <person name="Mondo S."/>
            <person name="Nolan M."/>
            <person name="Ohm R."/>
            <person name="Pangilinan J."/>
            <person name="Park H.-J."/>
            <person name="Ramirez L."/>
            <person name="Alfaro M."/>
            <person name="Sun H."/>
            <person name="Tritt A."/>
            <person name="Yoshinaga Y."/>
            <person name="Zwiers L.-H."/>
            <person name="Turgeon B."/>
            <person name="Goodwin S."/>
            <person name="Spatafora J."/>
            <person name="Crous P."/>
            <person name="Grigoriev I."/>
        </authorList>
    </citation>
    <scope>NUCLEOTIDE SEQUENCE</scope>
    <source>
        <strain evidence="1">CBS 627.86</strain>
    </source>
</reference>